<dbReference type="Pfam" id="PF03881">
    <property type="entry name" value="Fructosamin_kin"/>
    <property type="match status" value="1"/>
</dbReference>
<dbReference type="AlphaFoldDB" id="A0A559M2R0"/>
<dbReference type="PANTHER" id="PTHR12149">
    <property type="entry name" value="FRUCTOSAMINE 3 KINASE-RELATED PROTEIN"/>
    <property type="match status" value="1"/>
</dbReference>
<sequence length="338" mass="38668">MEGLEKAQLWKESDAEDVPLDQNVVACILEASQASRLRTVGHGASHWTNTACVSLDFPDGRESKYFLKIATGERGRRMMEGEYESMKVIHQVTPTFAPRPIAWGTYKSNPDIHFFLCDFHEMDDELPEISKFTESLAKLHRDSVSPTGRFGFHVTTYNGNIPQDVRWTDTWEECFANGTRQDFDLEAEARGTCDELEALRVPLFEKVIPRLLRPLETGGRSLKPSFVHGDLWYGNTSNDLTAEHPVVFDAAGFYGHNEFDVKAMRIVRYQFGRNYMNAYHSHYPISPPEADLDARLALYSLRSYLHESTLFVSDPKRREELIEETRKLVEMFPGGFEG</sequence>
<evidence type="ECO:0000256" key="1">
    <source>
        <dbReference type="ARBA" id="ARBA00011961"/>
    </source>
</evidence>
<keyword evidence="3" id="KW-0808">Transferase</keyword>
<accession>A0A559M2R0</accession>
<dbReference type="InterPro" id="IPR011009">
    <property type="entry name" value="Kinase-like_dom_sf"/>
</dbReference>
<gene>
    <name evidence="3" type="primary">Fn3krp_2</name>
    <name evidence="3" type="ORF">LAWI1_G006189</name>
</gene>
<keyword evidence="4" id="KW-1185">Reference proteome</keyword>
<proteinExistence type="predicted"/>
<dbReference type="EC" id="2.7.1.172" evidence="1"/>
<name>A0A559M2R0_9HELO</name>
<dbReference type="SUPFAM" id="SSF56112">
    <property type="entry name" value="Protein kinase-like (PK-like)"/>
    <property type="match status" value="1"/>
</dbReference>
<evidence type="ECO:0000313" key="4">
    <source>
        <dbReference type="Proteomes" id="UP000315522"/>
    </source>
</evidence>
<dbReference type="Proteomes" id="UP000315522">
    <property type="component" value="Unassembled WGS sequence"/>
</dbReference>
<dbReference type="EMBL" id="QGML01002607">
    <property type="protein sequence ID" value="TVY87257.1"/>
    <property type="molecule type" value="Genomic_DNA"/>
</dbReference>
<dbReference type="InterPro" id="IPR016477">
    <property type="entry name" value="Fructo-/Ketosamine-3-kinase"/>
</dbReference>
<dbReference type="Gene3D" id="3.90.1200.10">
    <property type="match status" value="1"/>
</dbReference>
<comment type="catalytic activity">
    <reaction evidence="2">
        <text>N(6)-D-ribulosyl-L-lysyl-[protein] + ATP = N(6)-(3-O-phospho-D-ribulosyl)-L-lysyl-[protein] + ADP + H(+)</text>
        <dbReference type="Rhea" id="RHEA:48432"/>
        <dbReference type="Rhea" id="RHEA-COMP:12103"/>
        <dbReference type="Rhea" id="RHEA-COMP:12104"/>
        <dbReference type="ChEBI" id="CHEBI:15378"/>
        <dbReference type="ChEBI" id="CHEBI:30616"/>
        <dbReference type="ChEBI" id="CHEBI:90418"/>
        <dbReference type="ChEBI" id="CHEBI:90420"/>
        <dbReference type="ChEBI" id="CHEBI:456216"/>
        <dbReference type="EC" id="2.7.1.172"/>
    </reaction>
    <physiologicalReaction direction="left-to-right" evidence="2">
        <dbReference type="Rhea" id="RHEA:48433"/>
    </physiologicalReaction>
</comment>
<organism evidence="3 4">
    <name type="scientific">Lachnellula willkommii</name>
    <dbReference type="NCBI Taxonomy" id="215461"/>
    <lineage>
        <taxon>Eukaryota</taxon>
        <taxon>Fungi</taxon>
        <taxon>Dikarya</taxon>
        <taxon>Ascomycota</taxon>
        <taxon>Pezizomycotina</taxon>
        <taxon>Leotiomycetes</taxon>
        <taxon>Helotiales</taxon>
        <taxon>Lachnaceae</taxon>
        <taxon>Lachnellula</taxon>
    </lineage>
</organism>
<reference evidence="3 4" key="1">
    <citation type="submission" date="2018-05" db="EMBL/GenBank/DDBJ databases">
        <title>Genome sequencing and assembly of the regulated plant pathogen Lachnellula willkommii and related sister species for the development of diagnostic species identification markers.</title>
        <authorList>
            <person name="Giroux E."/>
            <person name="Bilodeau G."/>
        </authorList>
    </citation>
    <scope>NUCLEOTIDE SEQUENCE [LARGE SCALE GENOMIC DNA]</scope>
    <source>
        <strain evidence="3 4">CBS 172.35</strain>
    </source>
</reference>
<dbReference type="GO" id="GO:0102193">
    <property type="term" value="F:protein-ribulosamine 3-kinase activity"/>
    <property type="evidence" value="ECO:0007669"/>
    <property type="project" value="UniProtKB-EC"/>
</dbReference>
<dbReference type="PANTHER" id="PTHR12149:SF8">
    <property type="entry name" value="PROTEIN-RIBULOSAMINE 3-KINASE"/>
    <property type="match status" value="1"/>
</dbReference>
<protein>
    <recommendedName>
        <fullName evidence="1">protein-ribulosamine 3-kinase</fullName>
        <ecNumber evidence="1">2.7.1.172</ecNumber>
    </recommendedName>
</protein>
<evidence type="ECO:0000256" key="2">
    <source>
        <dbReference type="ARBA" id="ARBA00048655"/>
    </source>
</evidence>
<evidence type="ECO:0000313" key="3">
    <source>
        <dbReference type="EMBL" id="TVY87257.1"/>
    </source>
</evidence>
<keyword evidence="3" id="KW-0418">Kinase</keyword>
<dbReference type="GO" id="GO:0016301">
    <property type="term" value="F:kinase activity"/>
    <property type="evidence" value="ECO:0007669"/>
    <property type="project" value="UniProtKB-KW"/>
</dbReference>
<comment type="caution">
    <text evidence="3">The sequence shown here is derived from an EMBL/GenBank/DDBJ whole genome shotgun (WGS) entry which is preliminary data.</text>
</comment>